<gene>
    <name evidence="3" type="ORF">SDC9_134762</name>
</gene>
<dbReference type="InterPro" id="IPR041122">
    <property type="entry name" value="RecJ_OB"/>
</dbReference>
<protein>
    <recommendedName>
        <fullName evidence="2">RecJ OB domain-containing protein</fullName>
    </recommendedName>
</protein>
<proteinExistence type="predicted"/>
<accession>A0A645DGF7</accession>
<dbReference type="Gene3D" id="2.40.50.460">
    <property type="match status" value="1"/>
</dbReference>
<dbReference type="PANTHER" id="PTHR30255:SF2">
    <property type="entry name" value="SINGLE-STRANDED-DNA-SPECIFIC EXONUCLEASE RECJ"/>
    <property type="match status" value="1"/>
</dbReference>
<dbReference type="PANTHER" id="PTHR30255">
    <property type="entry name" value="SINGLE-STRANDED-DNA-SPECIFIC EXONUCLEASE RECJ"/>
    <property type="match status" value="1"/>
</dbReference>
<organism evidence="3">
    <name type="scientific">bioreactor metagenome</name>
    <dbReference type="NCBI Taxonomy" id="1076179"/>
    <lineage>
        <taxon>unclassified sequences</taxon>
        <taxon>metagenomes</taxon>
        <taxon>ecological metagenomes</taxon>
    </lineage>
</organism>
<keyword evidence="1" id="KW-0378">Hydrolase</keyword>
<dbReference type="EMBL" id="VSSQ01035447">
    <property type="protein sequence ID" value="MPM87662.1"/>
    <property type="molecule type" value="Genomic_DNA"/>
</dbReference>
<sequence>MSLDADNLELLRERFEAAVAAQLDGRPLIARVNYDAELSLSDITRENIERLDMLSPFGMGNPSPVFLLSNVERISCRRVGADEKHLKLSLRSGSEVREGIAFGMGERMENMPPSLRAVVRLSNNEFRGKVTPQFELVDCQAGDEAFENRPETEQDTLLADLEAMISLPAGNIPEVDPPGEITGLQGKLLLCRSFETACRMRAMYPDYDTAQGFYEDPRGASAVLYNVPINRINAPCDAVIFCDGLVCAREAALAAARFPGAAIYASPRTRGLEGLLGSLSHSLNELREIYVQFRAGHGIIDAGRGPRQARAAALIFEEIGLIRRAQGKITLVPGAKADPKGSMVFKCLK</sequence>
<evidence type="ECO:0000259" key="2">
    <source>
        <dbReference type="Pfam" id="PF17768"/>
    </source>
</evidence>
<name>A0A645DGF7_9ZZZZ</name>
<evidence type="ECO:0000256" key="1">
    <source>
        <dbReference type="ARBA" id="ARBA00022801"/>
    </source>
</evidence>
<comment type="caution">
    <text evidence="3">The sequence shown here is derived from an EMBL/GenBank/DDBJ whole genome shotgun (WGS) entry which is preliminary data.</text>
</comment>
<evidence type="ECO:0000313" key="3">
    <source>
        <dbReference type="EMBL" id="MPM87662.1"/>
    </source>
</evidence>
<reference evidence="3" key="1">
    <citation type="submission" date="2019-08" db="EMBL/GenBank/DDBJ databases">
        <authorList>
            <person name="Kucharzyk K."/>
            <person name="Murdoch R.W."/>
            <person name="Higgins S."/>
            <person name="Loffler F."/>
        </authorList>
    </citation>
    <scope>NUCLEOTIDE SEQUENCE</scope>
</reference>
<feature type="domain" description="RecJ OB" evidence="2">
    <location>
        <begin position="34"/>
        <end position="138"/>
    </location>
</feature>
<dbReference type="AlphaFoldDB" id="A0A645DGF7"/>
<dbReference type="InterPro" id="IPR051673">
    <property type="entry name" value="SSDNA_exonuclease_RecJ"/>
</dbReference>
<dbReference type="GO" id="GO:0016787">
    <property type="term" value="F:hydrolase activity"/>
    <property type="evidence" value="ECO:0007669"/>
    <property type="project" value="UniProtKB-KW"/>
</dbReference>
<dbReference type="Pfam" id="PF17768">
    <property type="entry name" value="RecJ_OB"/>
    <property type="match status" value="1"/>
</dbReference>